<reference evidence="2 3" key="1">
    <citation type="submission" date="2016-03" db="EMBL/GenBank/DDBJ databases">
        <authorList>
            <person name="Ploux O."/>
        </authorList>
    </citation>
    <scope>NUCLEOTIDE SEQUENCE [LARGE SCALE GENOMIC DNA]</scope>
    <source>
        <strain evidence="2 3">R-45370</strain>
    </source>
</reference>
<dbReference type="PANTHER" id="PTHR21064:SF5">
    <property type="entry name" value="SLR1880 PROTEIN"/>
    <property type="match status" value="1"/>
</dbReference>
<dbReference type="RefSeq" id="WP_066980978.1">
    <property type="nucleotide sequence ID" value="NZ_LUUI01000095.1"/>
</dbReference>
<organism evidence="2 3">
    <name type="scientific">Methylomonas lenta</name>
    <dbReference type="NCBI Taxonomy" id="980561"/>
    <lineage>
        <taxon>Bacteria</taxon>
        <taxon>Pseudomonadati</taxon>
        <taxon>Pseudomonadota</taxon>
        <taxon>Gammaproteobacteria</taxon>
        <taxon>Methylococcales</taxon>
        <taxon>Methylococcaceae</taxon>
        <taxon>Methylomonas</taxon>
    </lineage>
</organism>
<dbReference type="GO" id="GO:0016740">
    <property type="term" value="F:transferase activity"/>
    <property type="evidence" value="ECO:0007669"/>
    <property type="project" value="UniProtKB-KW"/>
</dbReference>
<dbReference type="OrthoDB" id="526037at2"/>
<feature type="domain" description="Aminoglycoside phosphotransferase" evidence="1">
    <location>
        <begin position="21"/>
        <end position="255"/>
    </location>
</feature>
<dbReference type="Proteomes" id="UP000078476">
    <property type="component" value="Unassembled WGS sequence"/>
</dbReference>
<keyword evidence="3" id="KW-1185">Reference proteome</keyword>
<evidence type="ECO:0000259" key="1">
    <source>
        <dbReference type="Pfam" id="PF01636"/>
    </source>
</evidence>
<dbReference type="EMBL" id="LUUI01000095">
    <property type="protein sequence ID" value="OAI16474.1"/>
    <property type="molecule type" value="Genomic_DNA"/>
</dbReference>
<keyword evidence="2" id="KW-0808">Transferase</keyword>
<evidence type="ECO:0000313" key="2">
    <source>
        <dbReference type="EMBL" id="OAI16474.1"/>
    </source>
</evidence>
<dbReference type="SUPFAM" id="SSF56112">
    <property type="entry name" value="Protein kinase-like (PK-like)"/>
    <property type="match status" value="1"/>
</dbReference>
<dbReference type="InterPro" id="IPR050249">
    <property type="entry name" value="Pseudomonas-type_ThrB"/>
</dbReference>
<dbReference type="STRING" id="980561.A1359_07435"/>
<accession>A0A177NFR6</accession>
<proteinExistence type="predicted"/>
<dbReference type="Gene3D" id="3.90.1200.10">
    <property type="match status" value="1"/>
</dbReference>
<name>A0A177NFR6_9GAMM</name>
<dbReference type="Pfam" id="PF01636">
    <property type="entry name" value="APH"/>
    <property type="match status" value="1"/>
</dbReference>
<evidence type="ECO:0000313" key="3">
    <source>
        <dbReference type="Proteomes" id="UP000078476"/>
    </source>
</evidence>
<dbReference type="PANTHER" id="PTHR21064">
    <property type="entry name" value="AMINOGLYCOSIDE PHOSPHOTRANSFERASE DOMAIN-CONTAINING PROTEIN-RELATED"/>
    <property type="match status" value="1"/>
</dbReference>
<comment type="caution">
    <text evidence="2">The sequence shown here is derived from an EMBL/GenBank/DDBJ whole genome shotgun (WGS) entry which is preliminary data.</text>
</comment>
<sequence length="354" mass="40285">MNATLAHVAGQFVAGQALQAITPLGNGLINDTFLVKAAADSFVLQRINPHVFPDPQQVMHNLDQLGQHIQQKSAGVVQLKIPAIIPTLGGQPFFRDENRQAWRALQLISPAESRERIQNVDEAAQIGFALAHFHRLCSDLSPNLLYDTLPGFHITPDYYHQYQLLLEKPLLVSIDSAFRQCQAYIEAHFAKIDVLEQARQNGQLRERVIHGDPKLNNFLFRPDTDRVISLIDLDTVKPGLVHYDIGDCLRSCCHDKKNNHFDLERCQLILKSYLQEAGSFFNANDYDYLYHAIWLIPFELGLRFFNDYLAGNVYFKVCEPQQNLKRTLAQFALCGSIHQQQQALLASIKRLQQL</sequence>
<dbReference type="InterPro" id="IPR011009">
    <property type="entry name" value="Kinase-like_dom_sf"/>
</dbReference>
<dbReference type="AlphaFoldDB" id="A0A177NFR6"/>
<dbReference type="InterPro" id="IPR002575">
    <property type="entry name" value="Aminoglycoside_PTrfase"/>
</dbReference>
<gene>
    <name evidence="2" type="ORF">A1359_07435</name>
</gene>
<protein>
    <submittedName>
        <fullName evidence="2">Aminoglycoside phosphotransferase</fullName>
    </submittedName>
</protein>